<dbReference type="SUPFAM" id="SSF49478">
    <property type="entry name" value="Cna protein B-type domain"/>
    <property type="match status" value="1"/>
</dbReference>
<feature type="signal peptide" evidence="1">
    <location>
        <begin position="1"/>
        <end position="22"/>
    </location>
</feature>
<organism evidence="2">
    <name type="scientific">candidate division WOR-3 bacterium</name>
    <dbReference type="NCBI Taxonomy" id="2052148"/>
    <lineage>
        <taxon>Bacteria</taxon>
        <taxon>Bacteria division WOR-3</taxon>
    </lineage>
</organism>
<protein>
    <submittedName>
        <fullName evidence="2">Carboxypeptidase regulatory-like domain-containing protein</fullName>
    </submittedName>
</protein>
<dbReference type="InterPro" id="IPR013783">
    <property type="entry name" value="Ig-like_fold"/>
</dbReference>
<reference evidence="2" key="1">
    <citation type="journal article" date="2020" name="mSystems">
        <title>Genome- and Community-Level Interaction Insights into Carbon Utilization and Element Cycling Functions of Hydrothermarchaeota in Hydrothermal Sediment.</title>
        <authorList>
            <person name="Zhou Z."/>
            <person name="Liu Y."/>
            <person name="Xu W."/>
            <person name="Pan J."/>
            <person name="Luo Z.H."/>
            <person name="Li M."/>
        </authorList>
    </citation>
    <scope>NUCLEOTIDE SEQUENCE [LARGE SCALE GENOMIC DNA]</scope>
    <source>
        <strain evidence="2">SpSt-258</strain>
    </source>
</reference>
<dbReference type="EMBL" id="DSKY01000014">
    <property type="protein sequence ID" value="HDY59061.1"/>
    <property type="molecule type" value="Genomic_DNA"/>
</dbReference>
<comment type="caution">
    <text evidence="2">The sequence shown here is derived from an EMBL/GenBank/DDBJ whole genome shotgun (WGS) entry which is preliminary data.</text>
</comment>
<keyword evidence="1" id="KW-0732">Signal</keyword>
<name>A0A7V0Z5I6_UNCW3</name>
<keyword evidence="2" id="KW-0645">Protease</keyword>
<keyword evidence="2" id="KW-0121">Carboxypeptidase</keyword>
<evidence type="ECO:0000256" key="1">
    <source>
        <dbReference type="SAM" id="SignalP"/>
    </source>
</evidence>
<dbReference type="Gene3D" id="2.60.40.10">
    <property type="entry name" value="Immunoglobulins"/>
    <property type="match status" value="1"/>
</dbReference>
<dbReference type="InterPro" id="IPR013320">
    <property type="entry name" value="ConA-like_dom_sf"/>
</dbReference>
<dbReference type="SUPFAM" id="SSF49899">
    <property type="entry name" value="Concanavalin A-like lectins/glucanases"/>
    <property type="match status" value="1"/>
</dbReference>
<evidence type="ECO:0000313" key="2">
    <source>
        <dbReference type="EMBL" id="HDY59061.1"/>
    </source>
</evidence>
<dbReference type="Gene3D" id="2.60.120.560">
    <property type="entry name" value="Exo-inulinase, domain 1"/>
    <property type="match status" value="1"/>
</dbReference>
<accession>A0A7V0Z5I6</accession>
<keyword evidence="2" id="KW-0378">Hydrolase</keyword>
<feature type="chain" id="PRO_5031233134" evidence="1">
    <location>
        <begin position="23"/>
        <end position="309"/>
    </location>
</feature>
<sequence>MKRIIAVFLAIMPSLFFNCINAPRNNKYDPENPNKADVKGYVFEPDCLVASGAVVNLLNSDDNIVQSDTSDAEGCFAFIKIDPGIYKIIARTKYYTNVVIENESLWAGTKLYQYPVFFTTFHFEDDEINTIPYGFSRISGEWKVLSDTTGNHFYSGSDTGDTMPAITFFRNRAHNFQFGFKIKVSGTSGDDWQTGIFLWHQNDLNHYEIKITKSLIRYSLIKNGLETIFYTKNITFATDVWHNITTIHTGDALIFYLDGNFQFPISLVSPAFSDGLWGLYVMNLRTGAFTSISIDDVYLAIVNQGGNNE</sequence>
<proteinExistence type="predicted"/>
<dbReference type="AlphaFoldDB" id="A0A7V0Z5I6"/>
<gene>
    <name evidence="2" type="ORF">ENP86_05870</name>
</gene>
<dbReference type="GO" id="GO:0004180">
    <property type="term" value="F:carboxypeptidase activity"/>
    <property type="evidence" value="ECO:0007669"/>
    <property type="project" value="UniProtKB-KW"/>
</dbReference>